<dbReference type="Proteomes" id="UP000823399">
    <property type="component" value="Unassembled WGS sequence"/>
</dbReference>
<organism evidence="1 2">
    <name type="scientific">Suillus discolor</name>
    <dbReference type="NCBI Taxonomy" id="1912936"/>
    <lineage>
        <taxon>Eukaryota</taxon>
        <taxon>Fungi</taxon>
        <taxon>Dikarya</taxon>
        <taxon>Basidiomycota</taxon>
        <taxon>Agaricomycotina</taxon>
        <taxon>Agaricomycetes</taxon>
        <taxon>Agaricomycetidae</taxon>
        <taxon>Boletales</taxon>
        <taxon>Suillineae</taxon>
        <taxon>Suillaceae</taxon>
        <taxon>Suillus</taxon>
    </lineage>
</organism>
<sequence>MADQFTGNSTSHLLTTGYSHCIIFRASISEVPRYINAIPHRSALRLPIHTTLPKVAANNGELKTSHLCRKDVEHW</sequence>
<keyword evidence="2" id="KW-1185">Reference proteome</keyword>
<dbReference type="GeneID" id="64698488"/>
<dbReference type="OrthoDB" id="10267031at2759"/>
<gene>
    <name evidence="1" type="ORF">F5147DRAFT_679004</name>
</gene>
<feature type="non-terminal residue" evidence="1">
    <location>
        <position position="75"/>
    </location>
</feature>
<dbReference type="RefSeq" id="XP_041296433.1">
    <property type="nucleotide sequence ID" value="XM_041436229.1"/>
</dbReference>
<dbReference type="AlphaFoldDB" id="A0A9P7FEG1"/>
<evidence type="ECO:0000313" key="2">
    <source>
        <dbReference type="Proteomes" id="UP000823399"/>
    </source>
</evidence>
<reference evidence="1" key="1">
    <citation type="journal article" date="2020" name="New Phytol.">
        <title>Comparative genomics reveals dynamic genome evolution in host specialist ectomycorrhizal fungi.</title>
        <authorList>
            <person name="Lofgren L.A."/>
            <person name="Nguyen N.H."/>
            <person name="Vilgalys R."/>
            <person name="Ruytinx J."/>
            <person name="Liao H.L."/>
            <person name="Branco S."/>
            <person name="Kuo A."/>
            <person name="LaButti K."/>
            <person name="Lipzen A."/>
            <person name="Andreopoulos W."/>
            <person name="Pangilinan J."/>
            <person name="Riley R."/>
            <person name="Hundley H."/>
            <person name="Na H."/>
            <person name="Barry K."/>
            <person name="Grigoriev I.V."/>
            <person name="Stajich J.E."/>
            <person name="Kennedy P.G."/>
        </authorList>
    </citation>
    <scope>NUCLEOTIDE SEQUENCE</scope>
    <source>
        <strain evidence="1">FC423</strain>
    </source>
</reference>
<proteinExistence type="predicted"/>
<protein>
    <submittedName>
        <fullName evidence="1">Uncharacterized protein</fullName>
    </submittedName>
</protein>
<comment type="caution">
    <text evidence="1">The sequence shown here is derived from an EMBL/GenBank/DDBJ whole genome shotgun (WGS) entry which is preliminary data.</text>
</comment>
<accession>A0A9P7FEG1</accession>
<name>A0A9P7FEG1_9AGAM</name>
<dbReference type="EMBL" id="JABBWM010000010">
    <property type="protein sequence ID" value="KAG2114320.1"/>
    <property type="molecule type" value="Genomic_DNA"/>
</dbReference>
<evidence type="ECO:0000313" key="1">
    <source>
        <dbReference type="EMBL" id="KAG2114320.1"/>
    </source>
</evidence>